<organism evidence="2 3">
    <name type="scientific">Parasulfuritortus cantonensis</name>
    <dbReference type="NCBI Taxonomy" id="2528202"/>
    <lineage>
        <taxon>Bacteria</taxon>
        <taxon>Pseudomonadati</taxon>
        <taxon>Pseudomonadota</taxon>
        <taxon>Betaproteobacteria</taxon>
        <taxon>Nitrosomonadales</taxon>
        <taxon>Thiobacillaceae</taxon>
        <taxon>Parasulfuritortus</taxon>
    </lineage>
</organism>
<dbReference type="GO" id="GO:0005506">
    <property type="term" value="F:iron ion binding"/>
    <property type="evidence" value="ECO:0007669"/>
    <property type="project" value="TreeGrafter"/>
</dbReference>
<dbReference type="Gene3D" id="2.30.30.140">
    <property type="match status" value="1"/>
</dbReference>
<sequence>MCVGIPMQVLTCDGLSAQCLGRAGERRVDLALVGAQAPGTWLLTFLDAAREVIDAEAAGRIEAALDGLAAAMNGETDLSRFFADLIDRPPELPEFLRGEPK</sequence>
<comment type="caution">
    <text evidence="2">The sequence shown here is derived from an EMBL/GenBank/DDBJ whole genome shotgun (WGS) entry which is preliminary data.</text>
</comment>
<comment type="similarity">
    <text evidence="1">Belongs to the HupF/HypC family.</text>
</comment>
<dbReference type="Pfam" id="PF01455">
    <property type="entry name" value="HupF_HypC"/>
    <property type="match status" value="1"/>
</dbReference>
<dbReference type="SUPFAM" id="SSF159127">
    <property type="entry name" value="HupF/HypC-like"/>
    <property type="match status" value="1"/>
</dbReference>
<dbReference type="PRINTS" id="PR00445">
    <property type="entry name" value="HUPFHYPC"/>
</dbReference>
<dbReference type="PANTHER" id="PTHR35177:SF2">
    <property type="entry name" value="HYDROGENASE MATURATION FACTOR HYBG"/>
    <property type="match status" value="1"/>
</dbReference>
<gene>
    <name evidence="2" type="primary">hypC</name>
    <name evidence="2" type="ORF">EZJ19_04290</name>
</gene>
<dbReference type="InterPro" id="IPR001109">
    <property type="entry name" value="Hydrogenase_HupF/HypC"/>
</dbReference>
<dbReference type="AlphaFoldDB" id="A0A4R1BIY9"/>
<evidence type="ECO:0000256" key="1">
    <source>
        <dbReference type="ARBA" id="ARBA00006018"/>
    </source>
</evidence>
<proteinExistence type="inferred from homology"/>
<dbReference type="GO" id="GO:0051604">
    <property type="term" value="P:protein maturation"/>
    <property type="evidence" value="ECO:0007669"/>
    <property type="project" value="TreeGrafter"/>
</dbReference>
<protein>
    <submittedName>
        <fullName evidence="2">HypC/HybG/HupF family hydrogenase formation chaperone</fullName>
    </submittedName>
</protein>
<dbReference type="GO" id="GO:1902670">
    <property type="term" value="F:carbon dioxide binding"/>
    <property type="evidence" value="ECO:0007669"/>
    <property type="project" value="TreeGrafter"/>
</dbReference>
<dbReference type="NCBIfam" id="TIGR00074">
    <property type="entry name" value="hypC_hupF"/>
    <property type="match status" value="1"/>
</dbReference>
<evidence type="ECO:0000313" key="3">
    <source>
        <dbReference type="Proteomes" id="UP000295443"/>
    </source>
</evidence>
<reference evidence="2 3" key="1">
    <citation type="submission" date="2019-03" db="EMBL/GenBank/DDBJ databases">
        <title>Genome sequence of Thiobacillaceae bacterium LSR1, a sulfur-oxidizing bacterium isolated from freshwater sediment.</title>
        <authorList>
            <person name="Li S."/>
        </authorList>
    </citation>
    <scope>NUCLEOTIDE SEQUENCE [LARGE SCALE GENOMIC DNA]</scope>
    <source>
        <strain evidence="2 3">LSR1</strain>
    </source>
</reference>
<dbReference type="Proteomes" id="UP000295443">
    <property type="component" value="Unassembled WGS sequence"/>
</dbReference>
<name>A0A4R1BIY9_9PROT</name>
<dbReference type="InterPro" id="IPR019812">
    <property type="entry name" value="Hydgase_assmbl_chp_CS"/>
</dbReference>
<dbReference type="PANTHER" id="PTHR35177">
    <property type="entry name" value="HYDROGENASE MATURATION FACTOR HYBG"/>
    <property type="match status" value="1"/>
</dbReference>
<accession>A0A4R1BIY9</accession>
<dbReference type="OrthoDB" id="9806017at2"/>
<keyword evidence="3" id="KW-1185">Reference proteome</keyword>
<evidence type="ECO:0000313" key="2">
    <source>
        <dbReference type="EMBL" id="TCJ17177.1"/>
    </source>
</evidence>
<dbReference type="PROSITE" id="PS01097">
    <property type="entry name" value="HUPF_HYPC"/>
    <property type="match status" value="1"/>
</dbReference>
<dbReference type="RefSeq" id="WP_131445060.1">
    <property type="nucleotide sequence ID" value="NZ_SJZB01000014.1"/>
</dbReference>
<dbReference type="EMBL" id="SJZB01000014">
    <property type="protein sequence ID" value="TCJ17177.1"/>
    <property type="molecule type" value="Genomic_DNA"/>
</dbReference>